<name>A0DVW3_PARTE</name>
<organism evidence="1 2">
    <name type="scientific">Paramecium tetraurelia</name>
    <dbReference type="NCBI Taxonomy" id="5888"/>
    <lineage>
        <taxon>Eukaryota</taxon>
        <taxon>Sar</taxon>
        <taxon>Alveolata</taxon>
        <taxon>Ciliophora</taxon>
        <taxon>Intramacronucleata</taxon>
        <taxon>Oligohymenophorea</taxon>
        <taxon>Peniculida</taxon>
        <taxon>Parameciidae</taxon>
        <taxon>Paramecium</taxon>
    </lineage>
</organism>
<dbReference type="OrthoDB" id="10316878at2759"/>
<dbReference type="EMBL" id="CT868607">
    <property type="protein sequence ID" value="CAK87180.1"/>
    <property type="molecule type" value="Genomic_DNA"/>
</dbReference>
<dbReference type="Proteomes" id="UP000000600">
    <property type="component" value="Unassembled WGS sequence"/>
</dbReference>
<sequence>MSKAHLVKEMIIIREEMRNINNRILTTNSSRIFECPPIQNRNEKIKKYCCQLIALKPKSFKQYFISEQYIHDLLNKMDYEKLLKISLKFIVKYLRNQDEEDEESSENEINSPNNMKDVKKFSQMIRDIVSPIKTKITTQSQFFDPNLRGIHKSSQTFSQNQESKAKTNLSLGIRQQSSLLSSIQQDNLNSPKFNDNKINVIDEISFEKSSINKDQQNKYKLDQQYNIQNEYYSQRLDHHPQTNDKMDYDISLITTPKQRELDNYKQTLNTSMNSSFKDTKRKMKNKSLLQSKQFQQFEDKRFPKKEIPFTMLSVDHLLKRRKTPEKKRDFNIITNS</sequence>
<keyword evidence="2" id="KW-1185">Reference proteome</keyword>
<dbReference type="KEGG" id="ptm:GSPATT00020833001"/>
<evidence type="ECO:0000313" key="2">
    <source>
        <dbReference type="Proteomes" id="UP000000600"/>
    </source>
</evidence>
<dbReference type="RefSeq" id="XP_001454577.1">
    <property type="nucleotide sequence ID" value="XM_001454540.1"/>
</dbReference>
<dbReference type="HOGENOM" id="CLU_840605_0_0_1"/>
<evidence type="ECO:0000313" key="1">
    <source>
        <dbReference type="EMBL" id="CAK87180.1"/>
    </source>
</evidence>
<dbReference type="OMA" id="SEQYIHD"/>
<gene>
    <name evidence="1" type="ORF">GSPATT00020833001</name>
</gene>
<dbReference type="InParanoid" id="A0DVW3"/>
<accession>A0DVW3</accession>
<proteinExistence type="predicted"/>
<dbReference type="GeneID" id="5040362"/>
<protein>
    <submittedName>
        <fullName evidence="1">Uncharacterized protein</fullName>
    </submittedName>
</protein>
<reference evidence="1 2" key="1">
    <citation type="journal article" date="2006" name="Nature">
        <title>Global trends of whole-genome duplications revealed by the ciliate Paramecium tetraurelia.</title>
        <authorList>
            <consortium name="Genoscope"/>
            <person name="Aury J.-M."/>
            <person name="Jaillon O."/>
            <person name="Duret L."/>
            <person name="Noel B."/>
            <person name="Jubin C."/>
            <person name="Porcel B.M."/>
            <person name="Segurens B."/>
            <person name="Daubin V."/>
            <person name="Anthouard V."/>
            <person name="Aiach N."/>
            <person name="Arnaiz O."/>
            <person name="Billaut A."/>
            <person name="Beisson J."/>
            <person name="Blanc I."/>
            <person name="Bouhouche K."/>
            <person name="Camara F."/>
            <person name="Duharcourt S."/>
            <person name="Guigo R."/>
            <person name="Gogendeau D."/>
            <person name="Katinka M."/>
            <person name="Keller A.-M."/>
            <person name="Kissmehl R."/>
            <person name="Klotz C."/>
            <person name="Koll F."/>
            <person name="Le Moue A."/>
            <person name="Lepere C."/>
            <person name="Malinsky S."/>
            <person name="Nowacki M."/>
            <person name="Nowak J.K."/>
            <person name="Plattner H."/>
            <person name="Poulain J."/>
            <person name="Ruiz F."/>
            <person name="Serrano V."/>
            <person name="Zagulski M."/>
            <person name="Dessen P."/>
            <person name="Betermier M."/>
            <person name="Weissenbach J."/>
            <person name="Scarpelli C."/>
            <person name="Schachter V."/>
            <person name="Sperling L."/>
            <person name="Meyer E."/>
            <person name="Cohen J."/>
            <person name="Wincker P."/>
        </authorList>
    </citation>
    <scope>NUCLEOTIDE SEQUENCE [LARGE SCALE GENOMIC DNA]</scope>
    <source>
        <strain evidence="1 2">Stock d4-2</strain>
    </source>
</reference>
<dbReference type="AlphaFoldDB" id="A0DVW3"/>